<protein>
    <submittedName>
        <fullName evidence="1">Uncharacterized protein</fullName>
    </submittedName>
</protein>
<keyword evidence="1" id="KW-0614">Plasmid</keyword>
<proteinExistence type="predicted"/>
<evidence type="ECO:0000313" key="1">
    <source>
        <dbReference type="EMBL" id="QCO03720.1"/>
    </source>
</evidence>
<gene>
    <name evidence="1" type="ORF">D3867_17010</name>
</gene>
<dbReference type="AlphaFoldDB" id="A0A4D8Q7G2"/>
<name>A0A4D8Q7G2_AZOBR</name>
<sequence>MEPNQIQEMPMLDPSRTQALRAVSESLPLSERQRELAEETIASMSPEEADELIRLHQSVVAGLPKARAAIKRIGRMTRATPE</sequence>
<dbReference type="EMBL" id="CP032331">
    <property type="protein sequence ID" value="QCO03720.1"/>
    <property type="molecule type" value="Genomic_DNA"/>
</dbReference>
<reference evidence="1 2" key="1">
    <citation type="submission" date="2018-09" db="EMBL/GenBank/DDBJ databases">
        <title>Whole genome based analysis of evolution and adaptive divergence in Indian and Brazilian strains of Azospirillum brasilense.</title>
        <authorList>
            <person name="Singh C."/>
            <person name="Tripathi A.K."/>
        </authorList>
    </citation>
    <scope>NUCLEOTIDE SEQUENCE [LARGE SCALE GENOMIC DNA]</scope>
    <source>
        <strain evidence="1 2">MTCC4036</strain>
        <plasmid evidence="1 2">p1</plasmid>
    </source>
</reference>
<organism evidence="1 2">
    <name type="scientific">Azospirillum brasilense</name>
    <dbReference type="NCBI Taxonomy" id="192"/>
    <lineage>
        <taxon>Bacteria</taxon>
        <taxon>Pseudomonadati</taxon>
        <taxon>Pseudomonadota</taxon>
        <taxon>Alphaproteobacteria</taxon>
        <taxon>Rhodospirillales</taxon>
        <taxon>Azospirillaceae</taxon>
        <taxon>Azospirillum</taxon>
    </lineage>
</organism>
<dbReference type="Proteomes" id="UP000298596">
    <property type="component" value="Plasmid p1"/>
</dbReference>
<evidence type="ECO:0000313" key="2">
    <source>
        <dbReference type="Proteomes" id="UP000298596"/>
    </source>
</evidence>
<geneLocation type="plasmid" evidence="1">
    <name>p1</name>
</geneLocation>
<accession>A0A4D8Q7G2</accession>